<dbReference type="GO" id="GO:0044550">
    <property type="term" value="P:secondary metabolite biosynthetic process"/>
    <property type="evidence" value="ECO:0007669"/>
    <property type="project" value="TreeGrafter"/>
</dbReference>
<dbReference type="SUPFAM" id="SSF51905">
    <property type="entry name" value="FAD/NAD(P)-binding domain"/>
    <property type="match status" value="1"/>
</dbReference>
<dbReference type="PRINTS" id="PR00420">
    <property type="entry name" value="RNGMNOXGNASE"/>
</dbReference>
<proteinExistence type="predicted"/>
<protein>
    <recommendedName>
        <fullName evidence="5">FAD-binding domain-containing protein</fullName>
    </recommendedName>
</protein>
<dbReference type="GO" id="GO:0071949">
    <property type="term" value="F:FAD binding"/>
    <property type="evidence" value="ECO:0007669"/>
    <property type="project" value="InterPro"/>
</dbReference>
<keyword evidence="2" id="KW-0274">FAD</keyword>
<accession>A0A0D2M2E4</accession>
<evidence type="ECO:0000256" key="2">
    <source>
        <dbReference type="ARBA" id="ARBA00022827"/>
    </source>
</evidence>
<dbReference type="SUPFAM" id="SSF54373">
    <property type="entry name" value="FAD-linked reductases, C-terminal domain"/>
    <property type="match status" value="1"/>
</dbReference>
<dbReference type="AlphaFoldDB" id="A0A0D2M2E4"/>
<reference evidence="7" key="1">
    <citation type="submission" date="2014-04" db="EMBL/GenBank/DDBJ databases">
        <title>Evolutionary Origins and Diversification of the Mycorrhizal Mutualists.</title>
        <authorList>
            <consortium name="DOE Joint Genome Institute"/>
            <consortium name="Mycorrhizal Genomics Consortium"/>
            <person name="Kohler A."/>
            <person name="Kuo A."/>
            <person name="Nagy L.G."/>
            <person name="Floudas D."/>
            <person name="Copeland A."/>
            <person name="Barry K.W."/>
            <person name="Cichocki N."/>
            <person name="Veneault-Fourrey C."/>
            <person name="LaButti K."/>
            <person name="Lindquist E.A."/>
            <person name="Lipzen A."/>
            <person name="Lundell T."/>
            <person name="Morin E."/>
            <person name="Murat C."/>
            <person name="Riley R."/>
            <person name="Ohm R."/>
            <person name="Sun H."/>
            <person name="Tunlid A."/>
            <person name="Henrissat B."/>
            <person name="Grigoriev I.V."/>
            <person name="Hibbett D.S."/>
            <person name="Martin F."/>
        </authorList>
    </citation>
    <scope>NUCLEOTIDE SEQUENCE [LARGE SCALE GENOMIC DNA]</scope>
    <source>
        <strain evidence="7">FD-334 SS-4</strain>
    </source>
</reference>
<dbReference type="OrthoDB" id="417877at2759"/>
<keyword evidence="7" id="KW-1185">Reference proteome</keyword>
<name>A0A0D2M2E4_HYPSF</name>
<keyword evidence="4" id="KW-0812">Transmembrane</keyword>
<dbReference type="EMBL" id="KN817605">
    <property type="protein sequence ID" value="KJA17338.1"/>
    <property type="molecule type" value="Genomic_DNA"/>
</dbReference>
<feature type="transmembrane region" description="Helical" evidence="4">
    <location>
        <begin position="6"/>
        <end position="25"/>
    </location>
</feature>
<keyword evidence="1" id="KW-0285">Flavoprotein</keyword>
<dbReference type="InterPro" id="IPR051104">
    <property type="entry name" value="FAD_monoxygenase"/>
</dbReference>
<dbReference type="STRING" id="945553.A0A0D2M2E4"/>
<evidence type="ECO:0000256" key="4">
    <source>
        <dbReference type="SAM" id="Phobius"/>
    </source>
</evidence>
<sequence length="459" mass="49648">MDSIPQLRLAIVGGGIGGLTLAVALTRMGVDAKIQIDIYESAAKLTQVGAGITLWPRGWEILKALDLEEDLAAFLNPGQEIPSKDKLVLSLVFKKSDQPEDVHISDLSFPGGSVSFHRADVLTVLLAHISPRIQIHLGCRLTSFVESDADVELSFKNGETARCDMLVGADGINSVVRRGFLAKENNLSADDAVREAHPLWTGTTVYRSVMESSLVAQLDPKHPALLRPVSFCGKNKHVVAYPISAGRQINAVAFFSDPGKENTLFDGPSTVPKTTVNVSALYPNWSAETKCITDNMINPSRWAIEIVKPLERYGAGRIVLLGDSAHAMPPHLGNGAGQAFEDAYILAHLVAASPPVSGERIDIAHIIASYSAVRQPFGNFVVQASVEQGKNYEFEGAEFADVREGDTVAPERLAALEERISDLVRWTWDSSIADDLHHALELMGAPQVTQASTCGTRRE</sequence>
<feature type="domain" description="FAD-binding" evidence="5">
    <location>
        <begin position="10"/>
        <end position="384"/>
    </location>
</feature>
<dbReference type="OMA" id="SEHWVED"/>
<gene>
    <name evidence="6" type="ORF">HYPSUDRAFT_46532</name>
</gene>
<keyword evidence="4" id="KW-1133">Transmembrane helix</keyword>
<dbReference type="Gene3D" id="3.50.50.60">
    <property type="entry name" value="FAD/NAD(P)-binding domain"/>
    <property type="match status" value="1"/>
</dbReference>
<dbReference type="InterPro" id="IPR036188">
    <property type="entry name" value="FAD/NAD-bd_sf"/>
</dbReference>
<dbReference type="PANTHER" id="PTHR46720:SF3">
    <property type="entry name" value="FAD-BINDING DOMAIN-CONTAINING PROTEIN-RELATED"/>
    <property type="match status" value="1"/>
</dbReference>
<evidence type="ECO:0000313" key="7">
    <source>
        <dbReference type="Proteomes" id="UP000054270"/>
    </source>
</evidence>
<dbReference type="GO" id="GO:0016491">
    <property type="term" value="F:oxidoreductase activity"/>
    <property type="evidence" value="ECO:0007669"/>
    <property type="project" value="UniProtKB-KW"/>
</dbReference>
<dbReference type="Pfam" id="PF01494">
    <property type="entry name" value="FAD_binding_3"/>
    <property type="match status" value="1"/>
</dbReference>
<evidence type="ECO:0000256" key="1">
    <source>
        <dbReference type="ARBA" id="ARBA00022630"/>
    </source>
</evidence>
<evidence type="ECO:0000313" key="6">
    <source>
        <dbReference type="EMBL" id="KJA17338.1"/>
    </source>
</evidence>
<dbReference type="Proteomes" id="UP000054270">
    <property type="component" value="Unassembled WGS sequence"/>
</dbReference>
<organism evidence="6 7">
    <name type="scientific">Hypholoma sublateritium (strain FD-334 SS-4)</name>
    <dbReference type="NCBI Taxonomy" id="945553"/>
    <lineage>
        <taxon>Eukaryota</taxon>
        <taxon>Fungi</taxon>
        <taxon>Dikarya</taxon>
        <taxon>Basidiomycota</taxon>
        <taxon>Agaricomycotina</taxon>
        <taxon>Agaricomycetes</taxon>
        <taxon>Agaricomycetidae</taxon>
        <taxon>Agaricales</taxon>
        <taxon>Agaricineae</taxon>
        <taxon>Strophariaceae</taxon>
        <taxon>Hypholoma</taxon>
    </lineage>
</organism>
<dbReference type="InterPro" id="IPR002938">
    <property type="entry name" value="FAD-bd"/>
</dbReference>
<evidence type="ECO:0000259" key="5">
    <source>
        <dbReference type="Pfam" id="PF01494"/>
    </source>
</evidence>
<keyword evidence="3" id="KW-0560">Oxidoreductase</keyword>
<dbReference type="PANTHER" id="PTHR46720">
    <property type="entry name" value="HYDROXYLASE, PUTATIVE (AFU_ORTHOLOGUE AFUA_3G01460)-RELATED"/>
    <property type="match status" value="1"/>
</dbReference>
<evidence type="ECO:0000256" key="3">
    <source>
        <dbReference type="ARBA" id="ARBA00023002"/>
    </source>
</evidence>
<keyword evidence="4" id="KW-0472">Membrane</keyword>